<dbReference type="InterPro" id="IPR046938">
    <property type="entry name" value="DNA_clamp_sf"/>
</dbReference>
<sequence>MQVTFDSAALRPFTRALLCLSKYGEELTIYATTDVLSLSCTNSSKSAYGRFRYSKEFFSRYRLGASTADPEGIAPVTGQLTTRSLLSILKHRTVDSTLERCEISIVESVQDPNSNSGNTAEDGEDGVDGLENKLVVRLHCKHGVIKTHKLNLNTPNTLLAPGAPDPANESLLSIGPQKIKDIIEHFPLAKAAKLDPQLIWNFEETEVVVRSLESSLGSSGSAQLVTEMTMTADEFTIYDLYAVPTTIAFHLREFNATISFADASDLDLRIRFTDPTAPLFIDVEGDAFESLFVISTSQVQTSATQNSKMRRERSTSVASLRKRLREETPGGGETPRFKKPMKVVQPTDRESMARDTSMGPPRHSSFPLPATPLPPSSSPHIGRNAVPSRNQNQEPLFLPTSSQLSIMDESALKESGLGIEDMNPDEFNAMLEDEGEEVNYNSGDIDSDKIWSEMQLEYADADSAGPEQMVDGGYNGTDEIIALQPTQRHEGEEAAKTFYPLFED</sequence>
<protein>
    <recommendedName>
        <fullName evidence="4">Cell cycle checkpoint control protein RAD9A</fullName>
    </recommendedName>
</protein>
<evidence type="ECO:0000313" key="2">
    <source>
        <dbReference type="EMBL" id="KAF5351542.1"/>
    </source>
</evidence>
<name>A0A8H5D0T3_9AGAR</name>
<gene>
    <name evidence="2" type="ORF">D9758_007179</name>
</gene>
<dbReference type="GO" id="GO:0006281">
    <property type="term" value="P:DNA repair"/>
    <property type="evidence" value="ECO:0007669"/>
    <property type="project" value="TreeGrafter"/>
</dbReference>
<dbReference type="InterPro" id="IPR007268">
    <property type="entry name" value="Rad9/Ddc1"/>
</dbReference>
<dbReference type="Pfam" id="PF04139">
    <property type="entry name" value="Rad9"/>
    <property type="match status" value="1"/>
</dbReference>
<dbReference type="AlphaFoldDB" id="A0A8H5D0T3"/>
<dbReference type="EMBL" id="JAACJM010000069">
    <property type="protein sequence ID" value="KAF5351542.1"/>
    <property type="molecule type" value="Genomic_DNA"/>
</dbReference>
<dbReference type="SUPFAM" id="SSF55979">
    <property type="entry name" value="DNA clamp"/>
    <property type="match status" value="1"/>
</dbReference>
<dbReference type="GO" id="GO:0000076">
    <property type="term" value="P:DNA replication checkpoint signaling"/>
    <property type="evidence" value="ECO:0007669"/>
    <property type="project" value="TreeGrafter"/>
</dbReference>
<dbReference type="Proteomes" id="UP000559256">
    <property type="component" value="Unassembled WGS sequence"/>
</dbReference>
<evidence type="ECO:0000313" key="3">
    <source>
        <dbReference type="Proteomes" id="UP000559256"/>
    </source>
</evidence>
<feature type="region of interest" description="Disordered" evidence="1">
    <location>
        <begin position="302"/>
        <end position="367"/>
    </location>
</feature>
<keyword evidence="3" id="KW-1185">Reference proteome</keyword>
<accession>A0A8H5D0T3</accession>
<organism evidence="2 3">
    <name type="scientific">Tetrapyrgos nigripes</name>
    <dbReference type="NCBI Taxonomy" id="182062"/>
    <lineage>
        <taxon>Eukaryota</taxon>
        <taxon>Fungi</taxon>
        <taxon>Dikarya</taxon>
        <taxon>Basidiomycota</taxon>
        <taxon>Agaricomycotina</taxon>
        <taxon>Agaricomycetes</taxon>
        <taxon>Agaricomycetidae</taxon>
        <taxon>Agaricales</taxon>
        <taxon>Marasmiineae</taxon>
        <taxon>Marasmiaceae</taxon>
        <taxon>Tetrapyrgos</taxon>
    </lineage>
</organism>
<evidence type="ECO:0008006" key="4">
    <source>
        <dbReference type="Google" id="ProtNLM"/>
    </source>
</evidence>
<dbReference type="GO" id="GO:0071479">
    <property type="term" value="P:cellular response to ionizing radiation"/>
    <property type="evidence" value="ECO:0007669"/>
    <property type="project" value="TreeGrafter"/>
</dbReference>
<dbReference type="PANTHER" id="PTHR15237">
    <property type="entry name" value="DNA REPAIR PROTEIN RAD9"/>
    <property type="match status" value="1"/>
</dbReference>
<dbReference type="GO" id="GO:0030896">
    <property type="term" value="C:checkpoint clamp complex"/>
    <property type="evidence" value="ECO:0007669"/>
    <property type="project" value="InterPro"/>
</dbReference>
<dbReference type="PANTHER" id="PTHR15237:SF0">
    <property type="entry name" value="CELL CYCLE CHECKPOINT CONTROL PROTEIN"/>
    <property type="match status" value="1"/>
</dbReference>
<comment type="caution">
    <text evidence="2">The sequence shown here is derived from an EMBL/GenBank/DDBJ whole genome shotgun (WGS) entry which is preliminary data.</text>
</comment>
<evidence type="ECO:0000256" key="1">
    <source>
        <dbReference type="SAM" id="MobiDB-lite"/>
    </source>
</evidence>
<dbReference type="OrthoDB" id="60092at2759"/>
<dbReference type="Gene3D" id="3.70.10.10">
    <property type="match status" value="1"/>
</dbReference>
<dbReference type="GO" id="GO:0031573">
    <property type="term" value="P:mitotic intra-S DNA damage checkpoint signaling"/>
    <property type="evidence" value="ECO:0007669"/>
    <property type="project" value="TreeGrafter"/>
</dbReference>
<proteinExistence type="predicted"/>
<reference evidence="2 3" key="1">
    <citation type="journal article" date="2020" name="ISME J.">
        <title>Uncovering the hidden diversity of litter-decomposition mechanisms in mushroom-forming fungi.</title>
        <authorList>
            <person name="Floudas D."/>
            <person name="Bentzer J."/>
            <person name="Ahren D."/>
            <person name="Johansson T."/>
            <person name="Persson P."/>
            <person name="Tunlid A."/>
        </authorList>
    </citation>
    <scope>NUCLEOTIDE SEQUENCE [LARGE SCALE GENOMIC DNA]</scope>
    <source>
        <strain evidence="2 3">CBS 291.85</strain>
    </source>
</reference>